<feature type="region of interest" description="Disordered" evidence="1">
    <location>
        <begin position="152"/>
        <end position="174"/>
    </location>
</feature>
<evidence type="ECO:0000256" key="1">
    <source>
        <dbReference type="SAM" id="MobiDB-lite"/>
    </source>
</evidence>
<dbReference type="Proteomes" id="UP000383932">
    <property type="component" value="Unassembled WGS sequence"/>
</dbReference>
<name>A0A5N5Q8H8_9AGAM</name>
<gene>
    <name evidence="2" type="ORF">CTheo_8843</name>
</gene>
<dbReference type="OrthoDB" id="3232941at2759"/>
<evidence type="ECO:0000313" key="2">
    <source>
        <dbReference type="EMBL" id="KAB5587716.1"/>
    </source>
</evidence>
<sequence length="276" mass="31437">MAKQILPIVAGKATPETTQLIRAILDFIYRAHGASLTDKDLEQLEASRLVLHDLKEILISEGCYTTEDRFDKIPKLHMMGHYAHSIRELGTPDGYNTEGPEHLHIEYVKKPWRASNKREPLPQMTKYLQRLDAIRLQRRCMDAFYGSPKLDEKEDVQDDSYGTSAEEGEVGSQAEVYSESDPFSVVYPSPRVHLPKTPTKRRIRAQHLICTYGATELFPAIVDCLRTRFQASPTKLTYSPRIVSTSGTAFTYTISLFPSHHLSQRVGMLFAYYRAL</sequence>
<proteinExistence type="predicted"/>
<keyword evidence="3" id="KW-1185">Reference proteome</keyword>
<reference evidence="2 3" key="1">
    <citation type="journal article" date="2019" name="Fungal Biol. Biotechnol.">
        <title>Draft genome sequence of fastidious pathogen Ceratobasidium theobromae, which causes vascular-streak dieback in Theobroma cacao.</title>
        <authorList>
            <person name="Ali S.S."/>
            <person name="Asman A."/>
            <person name="Shao J."/>
            <person name="Firmansyah A.P."/>
            <person name="Susilo A.W."/>
            <person name="Rosmana A."/>
            <person name="McMahon P."/>
            <person name="Junaid M."/>
            <person name="Guest D."/>
            <person name="Kheng T.Y."/>
            <person name="Meinhardt L.W."/>
            <person name="Bailey B.A."/>
        </authorList>
    </citation>
    <scope>NUCLEOTIDE SEQUENCE [LARGE SCALE GENOMIC DNA]</scope>
    <source>
        <strain evidence="2 3">CT2</strain>
    </source>
</reference>
<protein>
    <submittedName>
        <fullName evidence="2">Uncharacterized protein</fullName>
    </submittedName>
</protein>
<dbReference type="EMBL" id="SSOP01000840">
    <property type="protein sequence ID" value="KAB5587716.1"/>
    <property type="molecule type" value="Genomic_DNA"/>
</dbReference>
<evidence type="ECO:0000313" key="3">
    <source>
        <dbReference type="Proteomes" id="UP000383932"/>
    </source>
</evidence>
<dbReference type="AlphaFoldDB" id="A0A5N5Q8H8"/>
<organism evidence="2 3">
    <name type="scientific">Ceratobasidium theobromae</name>
    <dbReference type="NCBI Taxonomy" id="1582974"/>
    <lineage>
        <taxon>Eukaryota</taxon>
        <taxon>Fungi</taxon>
        <taxon>Dikarya</taxon>
        <taxon>Basidiomycota</taxon>
        <taxon>Agaricomycotina</taxon>
        <taxon>Agaricomycetes</taxon>
        <taxon>Cantharellales</taxon>
        <taxon>Ceratobasidiaceae</taxon>
        <taxon>Ceratobasidium</taxon>
    </lineage>
</organism>
<comment type="caution">
    <text evidence="2">The sequence shown here is derived from an EMBL/GenBank/DDBJ whole genome shotgun (WGS) entry which is preliminary data.</text>
</comment>
<accession>A0A5N5Q8H8</accession>